<reference evidence="1 2" key="1">
    <citation type="submission" date="2021-03" db="EMBL/GenBank/DDBJ databases">
        <title>Genomic Encyclopedia of Type Strains, Phase IV (KMG-IV): sequencing the most valuable type-strain genomes for metagenomic binning, comparative biology and taxonomic classification.</title>
        <authorList>
            <person name="Goeker M."/>
        </authorList>
    </citation>
    <scope>NUCLEOTIDE SEQUENCE [LARGE SCALE GENOMIC DNA]</scope>
    <source>
        <strain evidence="1 2">DSM 26048</strain>
    </source>
</reference>
<protein>
    <submittedName>
        <fullName evidence="1">Uncharacterized protein</fullName>
    </submittedName>
</protein>
<accession>A0ABS4IZP6</accession>
<evidence type="ECO:0000313" key="1">
    <source>
        <dbReference type="EMBL" id="MBP1993054.1"/>
    </source>
</evidence>
<gene>
    <name evidence="1" type="ORF">J2Z66_004671</name>
</gene>
<proteinExistence type="predicted"/>
<comment type="caution">
    <text evidence="1">The sequence shown here is derived from an EMBL/GenBank/DDBJ whole genome shotgun (WGS) entry which is preliminary data.</text>
</comment>
<name>A0ABS4IZP6_9BACL</name>
<sequence>MTSKEILLKEVLSKEPKYSLTSLEKLQNHYTYHTDYGKIMKKNVCSCFNGMYFPLLRGYM</sequence>
<organism evidence="1 2">
    <name type="scientific">Paenibacillus eucommiae</name>
    <dbReference type="NCBI Taxonomy" id="1355755"/>
    <lineage>
        <taxon>Bacteria</taxon>
        <taxon>Bacillati</taxon>
        <taxon>Bacillota</taxon>
        <taxon>Bacilli</taxon>
        <taxon>Bacillales</taxon>
        <taxon>Paenibacillaceae</taxon>
        <taxon>Paenibacillus</taxon>
    </lineage>
</organism>
<dbReference type="EMBL" id="JAGGLB010000016">
    <property type="protein sequence ID" value="MBP1993054.1"/>
    <property type="molecule type" value="Genomic_DNA"/>
</dbReference>
<keyword evidence="2" id="KW-1185">Reference proteome</keyword>
<dbReference type="Proteomes" id="UP001519287">
    <property type="component" value="Unassembled WGS sequence"/>
</dbReference>
<evidence type="ECO:0000313" key="2">
    <source>
        <dbReference type="Proteomes" id="UP001519287"/>
    </source>
</evidence>